<proteinExistence type="inferred from homology"/>
<accession>H3ZIK4</accession>
<dbReference type="PANTHER" id="PTHR47861:SF3">
    <property type="entry name" value="FKBP-TYPE PEPTIDYL-PROLYL CIS-TRANS ISOMERASE SLYD"/>
    <property type="match status" value="1"/>
</dbReference>
<evidence type="ECO:0000256" key="5">
    <source>
        <dbReference type="ARBA" id="ARBA00023110"/>
    </source>
</evidence>
<dbReference type="InterPro" id="IPR001179">
    <property type="entry name" value="PPIase_FKBP_dom"/>
</dbReference>
<evidence type="ECO:0000256" key="1">
    <source>
        <dbReference type="ARBA" id="ARBA00000971"/>
    </source>
</evidence>
<comment type="function">
    <text evidence="8">Also involved in hydrogenase metallocenter assembly, probably by participating in the nickel insertion step. This function in hydrogenase biosynthesis requires chaperone activity and the presence of the metal-binding domain, but not PPIase activity.</text>
</comment>
<dbReference type="EC" id="5.2.1.8" evidence="10"/>
<evidence type="ECO:0000256" key="9">
    <source>
        <dbReference type="PROSITE-ProRule" id="PRU00277"/>
    </source>
</evidence>
<dbReference type="EMBL" id="AHTH01000050">
    <property type="protein sequence ID" value="EHR39654.1"/>
    <property type="molecule type" value="Genomic_DNA"/>
</dbReference>
<dbReference type="STRING" id="1129374.AJE_16074"/>
<dbReference type="Pfam" id="PF00254">
    <property type="entry name" value="FKBP_C"/>
    <property type="match status" value="1"/>
</dbReference>
<protein>
    <recommendedName>
        <fullName evidence="10">Peptidyl-prolyl cis-trans isomerase</fullName>
        <ecNumber evidence="10">5.2.1.8</ecNumber>
    </recommendedName>
</protein>
<evidence type="ECO:0000256" key="4">
    <source>
        <dbReference type="ARBA" id="ARBA00022490"/>
    </source>
</evidence>
<organism evidence="12 13">
    <name type="scientific">Alishewanella jeotgali KCTC 22429</name>
    <dbReference type="NCBI Taxonomy" id="1129374"/>
    <lineage>
        <taxon>Bacteria</taxon>
        <taxon>Pseudomonadati</taxon>
        <taxon>Pseudomonadota</taxon>
        <taxon>Gammaproteobacteria</taxon>
        <taxon>Alteromonadales</taxon>
        <taxon>Alteromonadaceae</taxon>
        <taxon>Alishewanella</taxon>
    </lineage>
</organism>
<gene>
    <name evidence="12" type="ORF">AJE_16074</name>
</gene>
<evidence type="ECO:0000256" key="8">
    <source>
        <dbReference type="ARBA" id="ARBA00037071"/>
    </source>
</evidence>
<evidence type="ECO:0000256" key="3">
    <source>
        <dbReference type="ARBA" id="ARBA00006577"/>
    </source>
</evidence>
<comment type="similarity">
    <text evidence="3 10">Belongs to the FKBP-type PPIase family.</text>
</comment>
<keyword evidence="5 9" id="KW-0697">Rotamase</keyword>
<keyword evidence="13" id="KW-1185">Reference proteome</keyword>
<reference evidence="12 13" key="1">
    <citation type="journal article" date="2012" name="J. Bacteriol.">
        <title>Genome Sequence of Extracellular-Protease-Producing Alishewanella jeotgali Isolated from Traditional Korean Fermented Seafood.</title>
        <authorList>
            <person name="Jung J."/>
            <person name="Chun J."/>
            <person name="Park W."/>
        </authorList>
    </citation>
    <scope>NUCLEOTIDE SEQUENCE [LARGE SCALE GENOMIC DNA]</scope>
    <source>
        <strain evidence="12 13">KCTC 22429</strain>
    </source>
</reference>
<sequence>MAPLLSANRLIIMQITNNAVVQFHYTLSDASGELESSRKAAPLLYLHGHNQMLPKLEAALEGKTAGDTLEITLAPGDAYGERRDDAIQSVQVKHLRGAKKWKPGMVAWVNTDQGERQVTIVKVGMFKAEVDTNHPLAGKTLTFALEVLSVREATAEEIAHGHAHGEGGHQH</sequence>
<keyword evidence="4" id="KW-0963">Cytoplasm</keyword>
<evidence type="ECO:0000313" key="13">
    <source>
        <dbReference type="Proteomes" id="UP000012046"/>
    </source>
</evidence>
<evidence type="ECO:0000256" key="2">
    <source>
        <dbReference type="ARBA" id="ARBA00004496"/>
    </source>
</evidence>
<comment type="subcellular location">
    <subcellularLocation>
        <location evidence="2">Cytoplasm</location>
    </subcellularLocation>
</comment>
<comment type="caution">
    <text evidence="12">The sequence shown here is derived from an EMBL/GenBank/DDBJ whole genome shotgun (WGS) entry which is preliminary data.</text>
</comment>
<feature type="domain" description="PPIase FKBP-type" evidence="11">
    <location>
        <begin position="18"/>
        <end position="82"/>
    </location>
</feature>
<dbReference type="Proteomes" id="UP000012046">
    <property type="component" value="Unassembled WGS sequence"/>
</dbReference>
<keyword evidence="7 9" id="KW-0413">Isomerase</keyword>
<dbReference type="Gene3D" id="3.10.50.40">
    <property type="match status" value="1"/>
</dbReference>
<keyword evidence="6" id="KW-0143">Chaperone</keyword>
<dbReference type="GO" id="GO:0005737">
    <property type="term" value="C:cytoplasm"/>
    <property type="evidence" value="ECO:0007669"/>
    <property type="project" value="UniProtKB-SubCell"/>
</dbReference>
<evidence type="ECO:0000256" key="10">
    <source>
        <dbReference type="RuleBase" id="RU003915"/>
    </source>
</evidence>
<dbReference type="PANTHER" id="PTHR47861">
    <property type="entry name" value="FKBP-TYPE PEPTIDYL-PROLYL CIS-TRANS ISOMERASE SLYD"/>
    <property type="match status" value="1"/>
</dbReference>
<evidence type="ECO:0000256" key="7">
    <source>
        <dbReference type="ARBA" id="ARBA00023235"/>
    </source>
</evidence>
<dbReference type="AlphaFoldDB" id="H3ZIK4"/>
<evidence type="ECO:0000256" key="6">
    <source>
        <dbReference type="ARBA" id="ARBA00023186"/>
    </source>
</evidence>
<dbReference type="InterPro" id="IPR046357">
    <property type="entry name" value="PPIase_dom_sf"/>
</dbReference>
<dbReference type="PATRIC" id="fig|1129374.4.peg.3188"/>
<dbReference type="SUPFAM" id="SSF54534">
    <property type="entry name" value="FKBP-like"/>
    <property type="match status" value="1"/>
</dbReference>
<dbReference type="PROSITE" id="PS50059">
    <property type="entry name" value="FKBP_PPIASE"/>
    <property type="match status" value="1"/>
</dbReference>
<evidence type="ECO:0000259" key="11">
    <source>
        <dbReference type="PROSITE" id="PS50059"/>
    </source>
</evidence>
<comment type="catalytic activity">
    <reaction evidence="1 9 10">
        <text>[protein]-peptidylproline (omega=180) = [protein]-peptidylproline (omega=0)</text>
        <dbReference type="Rhea" id="RHEA:16237"/>
        <dbReference type="Rhea" id="RHEA-COMP:10747"/>
        <dbReference type="Rhea" id="RHEA-COMP:10748"/>
        <dbReference type="ChEBI" id="CHEBI:83833"/>
        <dbReference type="ChEBI" id="CHEBI:83834"/>
        <dbReference type="EC" id="5.2.1.8"/>
    </reaction>
</comment>
<dbReference type="GO" id="GO:0003755">
    <property type="term" value="F:peptidyl-prolyl cis-trans isomerase activity"/>
    <property type="evidence" value="ECO:0007669"/>
    <property type="project" value="UniProtKB-UniRule"/>
</dbReference>
<evidence type="ECO:0000313" key="12">
    <source>
        <dbReference type="EMBL" id="EHR39654.1"/>
    </source>
</evidence>
<name>H3ZIK4_9ALTE</name>
<dbReference type="GO" id="GO:0042026">
    <property type="term" value="P:protein refolding"/>
    <property type="evidence" value="ECO:0007669"/>
    <property type="project" value="UniProtKB-ARBA"/>
</dbReference>
<dbReference type="eggNOG" id="COG1047">
    <property type="taxonomic scope" value="Bacteria"/>
</dbReference>